<dbReference type="OrthoDB" id="1934635at2759"/>
<dbReference type="Proteomes" id="UP000886885">
    <property type="component" value="Chromosome 13A"/>
</dbReference>
<dbReference type="EMBL" id="JAAWWB010000025">
    <property type="protein sequence ID" value="KAG6751654.1"/>
    <property type="molecule type" value="Genomic_DNA"/>
</dbReference>
<feature type="region of interest" description="Disordered" evidence="1">
    <location>
        <begin position="295"/>
        <end position="333"/>
    </location>
</feature>
<evidence type="ECO:0008006" key="4">
    <source>
        <dbReference type="Google" id="ProtNLM"/>
    </source>
</evidence>
<protein>
    <recommendedName>
        <fullName evidence="4">Retrotransposon gag domain-containing protein</fullName>
    </recommendedName>
</protein>
<organism evidence="2 3">
    <name type="scientific">Populus tomentosa</name>
    <name type="common">Chinese white poplar</name>
    <dbReference type="NCBI Taxonomy" id="118781"/>
    <lineage>
        <taxon>Eukaryota</taxon>
        <taxon>Viridiplantae</taxon>
        <taxon>Streptophyta</taxon>
        <taxon>Embryophyta</taxon>
        <taxon>Tracheophyta</taxon>
        <taxon>Spermatophyta</taxon>
        <taxon>Magnoliopsida</taxon>
        <taxon>eudicotyledons</taxon>
        <taxon>Gunneridae</taxon>
        <taxon>Pentapetalae</taxon>
        <taxon>rosids</taxon>
        <taxon>fabids</taxon>
        <taxon>Malpighiales</taxon>
        <taxon>Salicaceae</taxon>
        <taxon>Saliceae</taxon>
        <taxon>Populus</taxon>
    </lineage>
</organism>
<dbReference type="PANTHER" id="PTHR35046">
    <property type="entry name" value="ZINC KNUCKLE (CCHC-TYPE) FAMILY PROTEIN"/>
    <property type="match status" value="1"/>
</dbReference>
<comment type="caution">
    <text evidence="2">The sequence shown here is derived from an EMBL/GenBank/DDBJ whole genome shotgun (WGS) entry which is preliminary data.</text>
</comment>
<gene>
    <name evidence="2" type="ORF">POTOM_043851</name>
</gene>
<name>A0A8X8CDY3_POPTO</name>
<feature type="region of interest" description="Disordered" evidence="1">
    <location>
        <begin position="79"/>
        <end position="113"/>
    </location>
</feature>
<evidence type="ECO:0000313" key="2">
    <source>
        <dbReference type="EMBL" id="KAG6751654.1"/>
    </source>
</evidence>
<evidence type="ECO:0000313" key="3">
    <source>
        <dbReference type="Proteomes" id="UP000886885"/>
    </source>
</evidence>
<dbReference type="PANTHER" id="PTHR35046:SF18">
    <property type="entry name" value="RNA-DIRECTED DNA POLYMERASE"/>
    <property type="match status" value="1"/>
</dbReference>
<dbReference type="AlphaFoldDB" id="A0A8X8CDY3"/>
<reference evidence="2" key="1">
    <citation type="journal article" date="2020" name="bioRxiv">
        <title>Hybrid origin of Populus tomentosa Carr. identified through genome sequencing and phylogenomic analysis.</title>
        <authorList>
            <person name="An X."/>
            <person name="Gao K."/>
            <person name="Chen Z."/>
            <person name="Li J."/>
            <person name="Yang X."/>
            <person name="Yang X."/>
            <person name="Zhou J."/>
            <person name="Guo T."/>
            <person name="Zhao T."/>
            <person name="Huang S."/>
            <person name="Miao D."/>
            <person name="Khan W.U."/>
            <person name="Rao P."/>
            <person name="Ye M."/>
            <person name="Lei B."/>
            <person name="Liao W."/>
            <person name="Wang J."/>
            <person name="Ji L."/>
            <person name="Li Y."/>
            <person name="Guo B."/>
            <person name="Mustafa N.S."/>
            <person name="Li S."/>
            <person name="Yun Q."/>
            <person name="Keller S.R."/>
            <person name="Mao J."/>
            <person name="Zhang R."/>
            <person name="Strauss S.H."/>
        </authorList>
    </citation>
    <scope>NUCLEOTIDE SEQUENCE</scope>
    <source>
        <strain evidence="2">GM15</strain>
        <tissue evidence="2">Leaf</tissue>
    </source>
</reference>
<sequence length="333" mass="38484">MANARDESEILGGGERKDHLVTGAEFRNFQHETQQTLREIQAALARLTAGNHQRGNDPPVRHPYRNRTDVQIERYPRMPRRQPIYDDTLSEDEDEAETMLQGNRRRDQREPDRQTFRMKMDLPSFNGQLQIEGFLDWLVLVERFFDYMDIPEDKKVKIVAYRLLGGASAWYLPPDYEQILFKQYQDCKQESRTVETFLEEFHRLSSRNNLLETEAQQVVRFVGGLRWTIQDRVAMQTVYTLTEAVALAIKMETQLDRTKTTLGGRGFVDNNRVVMNKGKALMAQPFFSKAISNSGAPTQPVSIAPPEIASRNPYARPAGDKCYRCRQPGHRSN</sequence>
<proteinExistence type="predicted"/>
<feature type="compositionally biased region" description="Basic and acidic residues" evidence="1">
    <location>
        <begin position="104"/>
        <end position="113"/>
    </location>
</feature>
<accession>A0A8X8CDY3</accession>
<feature type="compositionally biased region" description="Acidic residues" evidence="1">
    <location>
        <begin position="88"/>
        <end position="97"/>
    </location>
</feature>
<keyword evidence="3" id="KW-1185">Reference proteome</keyword>
<evidence type="ECO:0000256" key="1">
    <source>
        <dbReference type="SAM" id="MobiDB-lite"/>
    </source>
</evidence>
<feature type="region of interest" description="Disordered" evidence="1">
    <location>
        <begin position="50"/>
        <end position="69"/>
    </location>
</feature>